<protein>
    <submittedName>
        <fullName evidence="9">Family 43 glycosylhydrolase</fullName>
    </submittedName>
</protein>
<evidence type="ECO:0000256" key="4">
    <source>
        <dbReference type="PIRSR" id="PIRSR606710-1"/>
    </source>
</evidence>
<keyword evidence="10" id="KW-1185">Reference proteome</keyword>
<feature type="chain" id="PRO_5042060542" evidence="7">
    <location>
        <begin position="24"/>
        <end position="503"/>
    </location>
</feature>
<dbReference type="Pfam" id="PF17851">
    <property type="entry name" value="GH43_C2"/>
    <property type="match status" value="1"/>
</dbReference>
<dbReference type="Gene3D" id="2.115.10.20">
    <property type="entry name" value="Glycosyl hydrolase domain, family 43"/>
    <property type="match status" value="1"/>
</dbReference>
<dbReference type="SUPFAM" id="SSF49899">
    <property type="entry name" value="Concanavalin A-like lectins/glucanases"/>
    <property type="match status" value="1"/>
</dbReference>
<dbReference type="Pfam" id="PF04616">
    <property type="entry name" value="Glyco_hydro_43"/>
    <property type="match status" value="1"/>
</dbReference>
<comment type="similarity">
    <text evidence="1 6">Belongs to the glycosyl hydrolase 43 family.</text>
</comment>
<feature type="active site" description="Proton acceptor" evidence="4">
    <location>
        <position position="34"/>
    </location>
</feature>
<feature type="active site" description="Proton donor" evidence="4">
    <location>
        <position position="200"/>
    </location>
</feature>
<evidence type="ECO:0000256" key="1">
    <source>
        <dbReference type="ARBA" id="ARBA00009865"/>
    </source>
</evidence>
<dbReference type="GO" id="GO:0004553">
    <property type="term" value="F:hydrolase activity, hydrolyzing O-glycosyl compounds"/>
    <property type="evidence" value="ECO:0007669"/>
    <property type="project" value="InterPro"/>
</dbReference>
<organism evidence="9 10">
    <name type="scientific">Haoranjiania flava</name>
    <dbReference type="NCBI Taxonomy" id="1856322"/>
    <lineage>
        <taxon>Bacteria</taxon>
        <taxon>Pseudomonadati</taxon>
        <taxon>Bacteroidota</taxon>
        <taxon>Chitinophagia</taxon>
        <taxon>Chitinophagales</taxon>
        <taxon>Chitinophagaceae</taxon>
        <taxon>Haoranjiania</taxon>
    </lineage>
</organism>
<evidence type="ECO:0000259" key="8">
    <source>
        <dbReference type="Pfam" id="PF17851"/>
    </source>
</evidence>
<feature type="domain" description="Beta-xylosidase C-terminal Concanavalin A-like" evidence="8">
    <location>
        <begin position="323"/>
        <end position="469"/>
    </location>
</feature>
<dbReference type="InterPro" id="IPR051795">
    <property type="entry name" value="Glycosyl_Hydrlase_43"/>
</dbReference>
<evidence type="ECO:0000256" key="3">
    <source>
        <dbReference type="ARBA" id="ARBA00023295"/>
    </source>
</evidence>
<name>A0AAE3LPN9_9BACT</name>
<dbReference type="InterPro" id="IPR023296">
    <property type="entry name" value="Glyco_hydro_beta-prop_sf"/>
</dbReference>
<dbReference type="InterPro" id="IPR041542">
    <property type="entry name" value="GH43_C2"/>
</dbReference>
<dbReference type="EMBL" id="JAOTPL010000004">
    <property type="protein sequence ID" value="MCU7693675.1"/>
    <property type="molecule type" value="Genomic_DNA"/>
</dbReference>
<dbReference type="SUPFAM" id="SSF75005">
    <property type="entry name" value="Arabinanase/levansucrase/invertase"/>
    <property type="match status" value="1"/>
</dbReference>
<reference evidence="9" key="1">
    <citation type="submission" date="2022-10" db="EMBL/GenBank/DDBJ databases">
        <authorList>
            <person name="Kim H.S."/>
            <person name="Kim J.-S."/>
            <person name="Suh M.K."/>
            <person name="Eom M.K."/>
            <person name="Lee J.-S."/>
        </authorList>
    </citation>
    <scope>NUCLEOTIDE SEQUENCE</scope>
    <source>
        <strain evidence="9">LIP-5</strain>
    </source>
</reference>
<dbReference type="AlphaFoldDB" id="A0AAE3LPN9"/>
<evidence type="ECO:0000256" key="5">
    <source>
        <dbReference type="PIRSR" id="PIRSR606710-2"/>
    </source>
</evidence>
<dbReference type="InterPro" id="IPR006710">
    <property type="entry name" value="Glyco_hydro_43"/>
</dbReference>
<dbReference type="GO" id="GO:0005975">
    <property type="term" value="P:carbohydrate metabolic process"/>
    <property type="evidence" value="ECO:0007669"/>
    <property type="project" value="InterPro"/>
</dbReference>
<accession>A0AAE3LPN9</accession>
<evidence type="ECO:0000313" key="9">
    <source>
        <dbReference type="EMBL" id="MCU7693675.1"/>
    </source>
</evidence>
<gene>
    <name evidence="9" type="ORF">OD355_03990</name>
</gene>
<dbReference type="CDD" id="cd08999">
    <property type="entry name" value="GH43_ABN-like"/>
    <property type="match status" value="1"/>
</dbReference>
<dbReference type="Gene3D" id="2.60.120.200">
    <property type="match status" value="1"/>
</dbReference>
<feature type="signal peptide" evidence="7">
    <location>
        <begin position="1"/>
        <end position="23"/>
    </location>
</feature>
<evidence type="ECO:0000313" key="10">
    <source>
        <dbReference type="Proteomes" id="UP001209317"/>
    </source>
</evidence>
<evidence type="ECO:0000256" key="6">
    <source>
        <dbReference type="RuleBase" id="RU361187"/>
    </source>
</evidence>
<keyword evidence="3 6" id="KW-0326">Glycosidase</keyword>
<feature type="site" description="Important for catalytic activity, responsible for pKa modulation of the active site Glu and correct orientation of both the proton donor and substrate" evidence="5">
    <location>
        <position position="140"/>
    </location>
</feature>
<evidence type="ECO:0000256" key="2">
    <source>
        <dbReference type="ARBA" id="ARBA00022801"/>
    </source>
</evidence>
<sequence length="503" mass="56969">MKISQFKNYLVIAFCVAAFLVNAQIPNVPGDFADPSVIKVGDTYYASATSSNWLPAYPVLKSKDLKNWQWTTNIFPEKPSWAEHYFWAPELSYENGKVYVYYTARRKGGTLAVAVASADRPEGPYTDHGPLVEQPMGSIDGFPMRDENGKLFLIWKEDGNSQRKPTIMWIQEMNEERTQLLGERKEMFRDTDKWERNLVEGLSILRHNNYFYAIYAAAGCCGSGCTYATGVARSRSLHGPWEKYDKNPLLTEEGDWKCQGHGTAFKEGDKYYFLYHGYHKMGGVYTGRQGLLKEFRFTSDNWIEFDKGFIYSENNYRSKIHFSDNFNKRKPGVSWNWSVFHEPEITIASNKLNLSVGSGTKPAAILAQKTYTKNYKMSVDVFPRKSNTDAGITIIGDDDNYVAATVKVNKLSLIHMAKGKETVITEVPVSNKRKIGLQVTVTNSTELQFAVKDGNNFRNIGNIISGKQLPPWDRALRAGLIVKGDRQSKGVFDNFTLISTGDY</sequence>
<dbReference type="RefSeq" id="WP_263037163.1">
    <property type="nucleotide sequence ID" value="NZ_JAOTPL010000004.1"/>
</dbReference>
<comment type="caution">
    <text evidence="9">The sequence shown here is derived from an EMBL/GenBank/DDBJ whole genome shotgun (WGS) entry which is preliminary data.</text>
</comment>
<dbReference type="PANTHER" id="PTHR42812">
    <property type="entry name" value="BETA-XYLOSIDASE"/>
    <property type="match status" value="1"/>
</dbReference>
<dbReference type="InterPro" id="IPR013320">
    <property type="entry name" value="ConA-like_dom_sf"/>
</dbReference>
<keyword evidence="7" id="KW-0732">Signal</keyword>
<evidence type="ECO:0000256" key="7">
    <source>
        <dbReference type="SAM" id="SignalP"/>
    </source>
</evidence>
<dbReference type="PANTHER" id="PTHR42812:SF5">
    <property type="entry name" value="ENDO-ARABINASE"/>
    <property type="match status" value="1"/>
</dbReference>
<proteinExistence type="inferred from homology"/>
<keyword evidence="2 6" id="KW-0378">Hydrolase</keyword>
<dbReference type="Proteomes" id="UP001209317">
    <property type="component" value="Unassembled WGS sequence"/>
</dbReference>